<dbReference type="Proteomes" id="UP000568664">
    <property type="component" value="Unassembled WGS sequence"/>
</dbReference>
<dbReference type="PANTHER" id="PTHR43333">
    <property type="entry name" value="2-HACID_DH_C DOMAIN-CONTAINING PROTEIN"/>
    <property type="match status" value="1"/>
</dbReference>
<evidence type="ECO:0000259" key="3">
    <source>
        <dbReference type="Pfam" id="PF02826"/>
    </source>
</evidence>
<organism evidence="4 5">
    <name type="scientific">Thalassotalea algicola</name>
    <dbReference type="NCBI Taxonomy" id="2716224"/>
    <lineage>
        <taxon>Bacteria</taxon>
        <taxon>Pseudomonadati</taxon>
        <taxon>Pseudomonadota</taxon>
        <taxon>Gammaproteobacteria</taxon>
        <taxon>Alteromonadales</taxon>
        <taxon>Colwelliaceae</taxon>
        <taxon>Thalassotalea</taxon>
    </lineage>
</organism>
<name>A0A7Y0LED8_9GAMM</name>
<reference evidence="4 5" key="1">
    <citation type="submission" date="2020-04" db="EMBL/GenBank/DDBJ databases">
        <title>Thalassotalea sp. M1531, isolated from the surface of marine red alga.</title>
        <authorList>
            <person name="Pang L."/>
            <person name="Lu D.-C."/>
        </authorList>
    </citation>
    <scope>NUCLEOTIDE SEQUENCE [LARGE SCALE GENOMIC DNA]</scope>
    <source>
        <strain evidence="4 5">M1531</strain>
    </source>
</reference>
<keyword evidence="4" id="KW-0670">Pyruvate</keyword>
<evidence type="ECO:0000256" key="2">
    <source>
        <dbReference type="ARBA" id="ARBA00023027"/>
    </source>
</evidence>
<keyword evidence="1" id="KW-0560">Oxidoreductase</keyword>
<dbReference type="EMBL" id="JABBXH010000005">
    <property type="protein sequence ID" value="NMP33009.1"/>
    <property type="molecule type" value="Genomic_DNA"/>
</dbReference>
<evidence type="ECO:0000313" key="4">
    <source>
        <dbReference type="EMBL" id="NMP33009.1"/>
    </source>
</evidence>
<keyword evidence="2" id="KW-0520">NAD</keyword>
<dbReference type="AlphaFoldDB" id="A0A7Y0LED8"/>
<dbReference type="RefSeq" id="WP_169076327.1">
    <property type="nucleotide sequence ID" value="NZ_JABBXH010000005.1"/>
</dbReference>
<dbReference type="InterPro" id="IPR036291">
    <property type="entry name" value="NAD(P)-bd_dom_sf"/>
</dbReference>
<keyword evidence="5" id="KW-1185">Reference proteome</keyword>
<dbReference type="Gene3D" id="3.40.50.720">
    <property type="entry name" value="NAD(P)-binding Rossmann-like Domain"/>
    <property type="match status" value="2"/>
</dbReference>
<comment type="caution">
    <text evidence="4">The sequence shown here is derived from an EMBL/GenBank/DDBJ whole genome shotgun (WGS) entry which is preliminary data.</text>
</comment>
<evidence type="ECO:0000256" key="1">
    <source>
        <dbReference type="ARBA" id="ARBA00023002"/>
    </source>
</evidence>
<dbReference type="CDD" id="cd12164">
    <property type="entry name" value="GDH_like_2"/>
    <property type="match status" value="1"/>
</dbReference>
<dbReference type="GO" id="GO:0016491">
    <property type="term" value="F:oxidoreductase activity"/>
    <property type="evidence" value="ECO:0007669"/>
    <property type="project" value="UniProtKB-KW"/>
</dbReference>
<dbReference type="InterPro" id="IPR006140">
    <property type="entry name" value="D-isomer_DH_NAD-bd"/>
</dbReference>
<gene>
    <name evidence="4" type="ORF">HII17_15730</name>
</gene>
<accession>A0A7Y0LED8</accession>
<protein>
    <submittedName>
        <fullName evidence="4">Glyoxylate/hydroxypyruvate reductase A</fullName>
    </submittedName>
</protein>
<dbReference type="GO" id="GO:0051287">
    <property type="term" value="F:NAD binding"/>
    <property type="evidence" value="ECO:0007669"/>
    <property type="project" value="InterPro"/>
</dbReference>
<feature type="domain" description="D-isomer specific 2-hydroxyacid dehydrogenase NAD-binding" evidence="3">
    <location>
        <begin position="103"/>
        <end position="273"/>
    </location>
</feature>
<dbReference type="PANTHER" id="PTHR43333:SF1">
    <property type="entry name" value="D-ISOMER SPECIFIC 2-HYDROXYACID DEHYDROGENASE NAD-BINDING DOMAIN-CONTAINING PROTEIN"/>
    <property type="match status" value="1"/>
</dbReference>
<dbReference type="SUPFAM" id="SSF51735">
    <property type="entry name" value="NAD(P)-binding Rossmann-fold domains"/>
    <property type="match status" value="1"/>
</dbReference>
<proteinExistence type="predicted"/>
<dbReference type="Pfam" id="PF02826">
    <property type="entry name" value="2-Hacid_dh_C"/>
    <property type="match status" value="1"/>
</dbReference>
<sequence length="308" mass="34626">MSIALMITDRDLSSLSKALSDKLPDVAIKQWPDCCLDKNVEFAVAWRHPMSMWQQFPNLKVVSSLGAGVDGLITDQSRPEHIQLTRIVDNNLSIQMSEFVLTAILMHKCRINEFQQASTKREWVFHPRLKHDTVTILGAGEIGMAVAERLNANGFSVSTWSQTKKSAPYIAQSFTGDKELHKSVENAAFVVSILPATKDTDNIVNKRLLSSMPKHAYFINVGRGNAVDEKALLHALDKEFVSGALLDVFKDEPLPETHAFWQCKKLQITPHISAITEESAIVEQIVDNYLRFKQKKPLKNRVNVENGY</sequence>
<evidence type="ECO:0000313" key="5">
    <source>
        <dbReference type="Proteomes" id="UP000568664"/>
    </source>
</evidence>